<organism evidence="2 3">
    <name type="scientific">Spirosoma oryzae</name>
    <dbReference type="NCBI Taxonomy" id="1469603"/>
    <lineage>
        <taxon>Bacteria</taxon>
        <taxon>Pseudomonadati</taxon>
        <taxon>Bacteroidota</taxon>
        <taxon>Cytophagia</taxon>
        <taxon>Cytophagales</taxon>
        <taxon>Cytophagaceae</taxon>
        <taxon>Spirosoma</taxon>
    </lineage>
</organism>
<comment type="caution">
    <text evidence="2">The sequence shown here is derived from an EMBL/GenBank/DDBJ whole genome shotgun (WGS) entry which is preliminary data.</text>
</comment>
<dbReference type="EMBL" id="PVTE01000019">
    <property type="protein sequence ID" value="PRY33853.1"/>
    <property type="molecule type" value="Genomic_DNA"/>
</dbReference>
<gene>
    <name evidence="2" type="ORF">CLV58_1192</name>
</gene>
<evidence type="ECO:0000313" key="3">
    <source>
        <dbReference type="Proteomes" id="UP000238375"/>
    </source>
</evidence>
<name>A0A2T0SKE2_9BACT</name>
<protein>
    <submittedName>
        <fullName evidence="2">Uncharacterized protein</fullName>
    </submittedName>
</protein>
<feature type="transmembrane region" description="Helical" evidence="1">
    <location>
        <begin position="12"/>
        <end position="29"/>
    </location>
</feature>
<keyword evidence="3" id="KW-1185">Reference proteome</keyword>
<dbReference type="AlphaFoldDB" id="A0A2T0SKE2"/>
<dbReference type="Proteomes" id="UP000238375">
    <property type="component" value="Unassembled WGS sequence"/>
</dbReference>
<keyword evidence="1" id="KW-0472">Membrane</keyword>
<keyword evidence="1" id="KW-1133">Transmembrane helix</keyword>
<evidence type="ECO:0000256" key="1">
    <source>
        <dbReference type="SAM" id="Phobius"/>
    </source>
</evidence>
<keyword evidence="1" id="KW-0812">Transmembrane</keyword>
<proteinExistence type="predicted"/>
<accession>A0A2T0SKE2</accession>
<reference evidence="2 3" key="1">
    <citation type="submission" date="2018-03" db="EMBL/GenBank/DDBJ databases">
        <title>Genomic Encyclopedia of Archaeal and Bacterial Type Strains, Phase II (KMG-II): from individual species to whole genera.</title>
        <authorList>
            <person name="Goeker M."/>
        </authorList>
    </citation>
    <scope>NUCLEOTIDE SEQUENCE [LARGE SCALE GENOMIC DNA]</scope>
    <source>
        <strain evidence="2 3">DSM 28354</strain>
    </source>
</reference>
<evidence type="ECO:0000313" key="2">
    <source>
        <dbReference type="EMBL" id="PRY33853.1"/>
    </source>
</evidence>
<sequence>MNFWEYLKTGPIYYLGLFFVWFCYQYWAFQSTFGKRKP</sequence>